<dbReference type="SUPFAM" id="SSF54593">
    <property type="entry name" value="Glyoxalase/Bleomycin resistance protein/Dihydroxybiphenyl dioxygenase"/>
    <property type="match status" value="1"/>
</dbReference>
<dbReference type="InterPro" id="IPR029068">
    <property type="entry name" value="Glyas_Bleomycin-R_OHBP_Dase"/>
</dbReference>
<dbReference type="Proteomes" id="UP000246104">
    <property type="component" value="Unassembled WGS sequence"/>
</dbReference>
<dbReference type="Pfam" id="PF06983">
    <property type="entry name" value="3-dmu-9_3-mt"/>
    <property type="match status" value="1"/>
</dbReference>
<dbReference type="PANTHER" id="PTHR33990">
    <property type="entry name" value="PROTEIN YJDN-RELATED"/>
    <property type="match status" value="1"/>
</dbReference>
<evidence type="ECO:0000313" key="3">
    <source>
        <dbReference type="Proteomes" id="UP000246104"/>
    </source>
</evidence>
<accession>A0A317JP01</accession>
<reference evidence="2 3" key="1">
    <citation type="submission" date="2018-02" db="EMBL/GenBank/DDBJ databases">
        <title>Genomic Reconstructions from Amazon Rainforest and Pasture Soil Reveal Novel Insights into the Physiology of Candidate Phyla in Tropical Sites.</title>
        <authorList>
            <person name="Kroeger M.E."/>
            <person name="Delmont T."/>
            <person name="Eren A.M."/>
            <person name="Guo J."/>
            <person name="Meyer K.M."/>
            <person name="Khan K."/>
            <person name="Rodrigues J.L.M."/>
            <person name="Bohannan B.J.M."/>
            <person name="Tringe S."/>
            <person name="Borges C.D."/>
            <person name="Tiedje J."/>
            <person name="Tsai S.M."/>
            <person name="Nusslein K."/>
        </authorList>
    </citation>
    <scope>NUCLEOTIDE SEQUENCE [LARGE SCALE GENOMIC DNA]</scope>
    <source>
        <strain evidence="2">Amazon FNV 2010 28 9</strain>
    </source>
</reference>
<sequence>MTTTLIPYLNFPSQSKAAMEFYHSVFGGKLTMQTFGESGMKVSEQEKDLVIHAELKTDLFTIMASDGGVMHAVTMGNNINMSLIGTDEVQLRGFFEKLSEGGKIDMKLEKQFWGDMYGRLTDKFGVHWMVNISAQK</sequence>
<name>A0A317JP01_9BACT</name>
<dbReference type="CDD" id="cd06588">
    <property type="entry name" value="PhnB_like"/>
    <property type="match status" value="1"/>
</dbReference>
<evidence type="ECO:0000313" key="2">
    <source>
        <dbReference type="EMBL" id="PWU23535.1"/>
    </source>
</evidence>
<feature type="domain" description="PhnB-like" evidence="1">
    <location>
        <begin position="5"/>
        <end position="130"/>
    </location>
</feature>
<comment type="caution">
    <text evidence="2">The sequence shown here is derived from an EMBL/GenBank/DDBJ whole genome shotgun (WGS) entry which is preliminary data.</text>
</comment>
<dbReference type="InterPro" id="IPR028973">
    <property type="entry name" value="PhnB-like"/>
</dbReference>
<dbReference type="EMBL" id="PSRQ01000031">
    <property type="protein sequence ID" value="PWU23535.1"/>
    <property type="molecule type" value="Genomic_DNA"/>
</dbReference>
<dbReference type="PANTHER" id="PTHR33990:SF1">
    <property type="entry name" value="PROTEIN YJDN"/>
    <property type="match status" value="1"/>
</dbReference>
<dbReference type="AlphaFoldDB" id="A0A317JP01"/>
<protein>
    <recommendedName>
        <fullName evidence="1">PhnB-like domain-containing protein</fullName>
    </recommendedName>
</protein>
<gene>
    <name evidence="2" type="ORF">C5B42_02700</name>
</gene>
<organism evidence="2 3">
    <name type="scientific">Candidatus Cerribacteria bacterium 'Amazon FNV 2010 28 9'</name>
    <dbReference type="NCBI Taxonomy" id="2081795"/>
    <lineage>
        <taxon>Bacteria</taxon>
        <taxon>Candidatus Cerribacteria</taxon>
    </lineage>
</organism>
<dbReference type="Gene3D" id="3.10.180.10">
    <property type="entry name" value="2,3-Dihydroxybiphenyl 1,2-Dioxygenase, domain 1"/>
    <property type="match status" value="1"/>
</dbReference>
<proteinExistence type="predicted"/>
<evidence type="ECO:0000259" key="1">
    <source>
        <dbReference type="Pfam" id="PF06983"/>
    </source>
</evidence>